<protein>
    <submittedName>
        <fullName evidence="1">Uncharacterized protein</fullName>
    </submittedName>
</protein>
<gene>
    <name evidence="1" type="ORF">DFH07DRAFT_775643</name>
</gene>
<dbReference type="AlphaFoldDB" id="A0AAD7IU18"/>
<dbReference type="Proteomes" id="UP001215280">
    <property type="component" value="Unassembled WGS sequence"/>
</dbReference>
<dbReference type="EMBL" id="JARJLG010000088">
    <property type="protein sequence ID" value="KAJ7748835.1"/>
    <property type="molecule type" value="Genomic_DNA"/>
</dbReference>
<comment type="caution">
    <text evidence="1">The sequence shown here is derived from an EMBL/GenBank/DDBJ whole genome shotgun (WGS) entry which is preliminary data.</text>
</comment>
<sequence>MAKGHMHKKIKTHRKNKRARLNRQYELRSAATHAQTTAFLGCNELILYHLFEACTLVTLISLSHTSRQFHVLVKTLFRLRLIGLVKLFVGHHNVQDFFHLLEATDAAIGGSTLLHVLAPPIGDEIDDWTPNNLNLFVPIEHSDPWDAFFRGIKLRPIGTQPGVTRPYKSVTKSHIEYTSRLPGKNITISESIDKCVITPATASSTTLEPSRLGIDPALRAASNLSCGDIVVLLPPWGGASVVGGIALLYGDGFRDFALSPA</sequence>
<proteinExistence type="predicted"/>
<accession>A0AAD7IU18</accession>
<keyword evidence="2" id="KW-1185">Reference proteome</keyword>
<evidence type="ECO:0000313" key="2">
    <source>
        <dbReference type="Proteomes" id="UP001215280"/>
    </source>
</evidence>
<organism evidence="1 2">
    <name type="scientific">Mycena maculata</name>
    <dbReference type="NCBI Taxonomy" id="230809"/>
    <lineage>
        <taxon>Eukaryota</taxon>
        <taxon>Fungi</taxon>
        <taxon>Dikarya</taxon>
        <taxon>Basidiomycota</taxon>
        <taxon>Agaricomycotina</taxon>
        <taxon>Agaricomycetes</taxon>
        <taxon>Agaricomycetidae</taxon>
        <taxon>Agaricales</taxon>
        <taxon>Marasmiineae</taxon>
        <taxon>Mycenaceae</taxon>
        <taxon>Mycena</taxon>
    </lineage>
</organism>
<evidence type="ECO:0000313" key="1">
    <source>
        <dbReference type="EMBL" id="KAJ7748835.1"/>
    </source>
</evidence>
<reference evidence="1" key="1">
    <citation type="submission" date="2023-03" db="EMBL/GenBank/DDBJ databases">
        <title>Massive genome expansion in bonnet fungi (Mycena s.s.) driven by repeated elements and novel gene families across ecological guilds.</title>
        <authorList>
            <consortium name="Lawrence Berkeley National Laboratory"/>
            <person name="Harder C.B."/>
            <person name="Miyauchi S."/>
            <person name="Viragh M."/>
            <person name="Kuo A."/>
            <person name="Thoen E."/>
            <person name="Andreopoulos B."/>
            <person name="Lu D."/>
            <person name="Skrede I."/>
            <person name="Drula E."/>
            <person name="Henrissat B."/>
            <person name="Morin E."/>
            <person name="Kohler A."/>
            <person name="Barry K."/>
            <person name="LaButti K."/>
            <person name="Morin E."/>
            <person name="Salamov A."/>
            <person name="Lipzen A."/>
            <person name="Mereny Z."/>
            <person name="Hegedus B."/>
            <person name="Baldrian P."/>
            <person name="Stursova M."/>
            <person name="Weitz H."/>
            <person name="Taylor A."/>
            <person name="Grigoriev I.V."/>
            <person name="Nagy L.G."/>
            <person name="Martin F."/>
            <person name="Kauserud H."/>
        </authorList>
    </citation>
    <scope>NUCLEOTIDE SEQUENCE</scope>
    <source>
        <strain evidence="1">CBHHK188m</strain>
    </source>
</reference>
<name>A0AAD7IU18_9AGAR</name>